<dbReference type="UniPathway" id="UPA00904">
    <property type="reaction ID" value="UER00878"/>
</dbReference>
<keyword evidence="1" id="KW-0479">Metal-binding</keyword>
<dbReference type="InterPro" id="IPR004313">
    <property type="entry name" value="ARD"/>
</dbReference>
<keyword evidence="3" id="KW-1185">Reference proteome</keyword>
<comment type="subunit">
    <text evidence="1">Monomer.</text>
</comment>
<evidence type="ECO:0000313" key="3">
    <source>
        <dbReference type="Proteomes" id="UP000199524"/>
    </source>
</evidence>
<proteinExistence type="inferred from homology"/>
<comment type="cofactor">
    <cofactor evidence="1">
        <name>Fe(2+)</name>
        <dbReference type="ChEBI" id="CHEBI:29033"/>
    </cofactor>
    <text evidence="1">Binds 1 Fe(2+) cation per monomer.</text>
</comment>
<comment type="catalytic activity">
    <reaction evidence="1">
        <text>1,2-dihydroxy-5-(methylsulfanyl)pent-1-en-3-one + O2 = 3-(methylsulfanyl)propanoate + CO + formate + 2 H(+)</text>
        <dbReference type="Rhea" id="RHEA:14161"/>
        <dbReference type="ChEBI" id="CHEBI:15378"/>
        <dbReference type="ChEBI" id="CHEBI:15379"/>
        <dbReference type="ChEBI" id="CHEBI:15740"/>
        <dbReference type="ChEBI" id="CHEBI:17245"/>
        <dbReference type="ChEBI" id="CHEBI:49016"/>
        <dbReference type="ChEBI" id="CHEBI:49252"/>
        <dbReference type="EC" id="1.13.11.53"/>
    </reaction>
</comment>
<dbReference type="AlphaFoldDB" id="A0A1H1W8P6"/>
<dbReference type="Proteomes" id="UP000199524">
    <property type="component" value="Chromosome I"/>
</dbReference>
<evidence type="ECO:0000313" key="2">
    <source>
        <dbReference type="EMBL" id="SDS93483.1"/>
    </source>
</evidence>
<dbReference type="GO" id="GO:0010308">
    <property type="term" value="F:acireductone dioxygenase (Ni2+-requiring) activity"/>
    <property type="evidence" value="ECO:0007669"/>
    <property type="project" value="UniProtKB-UniRule"/>
</dbReference>
<accession>A0A1H1W8P6</accession>
<dbReference type="GO" id="GO:0016151">
    <property type="term" value="F:nickel cation binding"/>
    <property type="evidence" value="ECO:0007669"/>
    <property type="project" value="UniProtKB-UniRule"/>
</dbReference>
<comment type="similarity">
    <text evidence="1">Belongs to the acireductone dioxygenase (ARD) family.</text>
</comment>
<organism evidence="2 3">
    <name type="scientific">Pseudomonas asplenii</name>
    <dbReference type="NCBI Taxonomy" id="53407"/>
    <lineage>
        <taxon>Bacteria</taxon>
        <taxon>Pseudomonadati</taxon>
        <taxon>Pseudomonadota</taxon>
        <taxon>Gammaproteobacteria</taxon>
        <taxon>Pseudomonadales</taxon>
        <taxon>Pseudomonadaceae</taxon>
        <taxon>Pseudomonas</taxon>
    </lineage>
</organism>
<dbReference type="InterPro" id="IPR014710">
    <property type="entry name" value="RmlC-like_jellyroll"/>
</dbReference>
<dbReference type="Gene3D" id="2.60.120.10">
    <property type="entry name" value="Jelly Rolls"/>
    <property type="match status" value="1"/>
</dbReference>
<evidence type="ECO:0000256" key="1">
    <source>
        <dbReference type="HAMAP-Rule" id="MF_01682"/>
    </source>
</evidence>
<protein>
    <recommendedName>
        <fullName evidence="1">Acireductone dioxygenase</fullName>
    </recommendedName>
    <alternativeName>
        <fullName evidence="1">1,2-dihydroxy-3-keto-5-methylthiopentene dioxygenase</fullName>
        <shortName evidence="1">DHK-MTPene dioxygenase</shortName>
    </alternativeName>
    <alternativeName>
        <fullName evidence="1">Acireductone dioxygenase (Fe(2+)-requiring)</fullName>
        <shortName evidence="1">ARD'</shortName>
        <shortName evidence="1">Fe-ARD</shortName>
        <ecNumber evidence="1">1.13.11.54</ecNumber>
    </alternativeName>
    <alternativeName>
        <fullName evidence="1">Acireductone dioxygenase (Ni(2+)-requiring)</fullName>
        <shortName evidence="1">ARD</shortName>
        <shortName evidence="1">Ni-ARD</shortName>
        <ecNumber evidence="1">1.13.11.53</ecNumber>
    </alternativeName>
</protein>
<dbReference type="GO" id="GO:0010309">
    <property type="term" value="F:acireductone dioxygenase [iron(II)-requiring] activity"/>
    <property type="evidence" value="ECO:0007669"/>
    <property type="project" value="UniProtKB-UniRule"/>
</dbReference>
<keyword evidence="1" id="KW-0560">Oxidoreductase</keyword>
<comment type="caution">
    <text evidence="1">Lacks conserved residue(s) required for the propagation of feature annotation.</text>
</comment>
<dbReference type="CDD" id="cd02232">
    <property type="entry name" value="cupin_ARD"/>
    <property type="match status" value="1"/>
</dbReference>
<feature type="binding site" evidence="1">
    <location>
        <position position="141"/>
    </location>
    <ligand>
        <name>Ni(2+)</name>
        <dbReference type="ChEBI" id="CHEBI:49786"/>
    </ligand>
</feature>
<gene>
    <name evidence="1" type="primary">mtnD</name>
    <name evidence="2" type="ORF">SAMN05216598_3300</name>
</gene>
<dbReference type="GeneID" id="300208243"/>
<name>A0A1H1W8P6_9PSED</name>
<dbReference type="EMBL" id="LT629777">
    <property type="protein sequence ID" value="SDS93483.1"/>
    <property type="molecule type" value="Genomic_DNA"/>
</dbReference>
<dbReference type="HAMAP" id="MF_01682">
    <property type="entry name" value="Salvage_MtnD"/>
    <property type="match status" value="1"/>
</dbReference>
<dbReference type="InterPro" id="IPR011051">
    <property type="entry name" value="RmlC_Cupin_sf"/>
</dbReference>
<dbReference type="GO" id="GO:0019284">
    <property type="term" value="P:L-methionine salvage from S-adenosylmethionine"/>
    <property type="evidence" value="ECO:0007669"/>
    <property type="project" value="InterPro"/>
</dbReference>
<dbReference type="GO" id="GO:0019509">
    <property type="term" value="P:L-methionine salvage from methylthioadenosine"/>
    <property type="evidence" value="ECO:0007669"/>
    <property type="project" value="UniProtKB-UniRule"/>
</dbReference>
<feature type="binding site" evidence="1">
    <location>
        <position position="103"/>
    </location>
    <ligand>
        <name>Fe(2+)</name>
        <dbReference type="ChEBI" id="CHEBI:29033"/>
    </ligand>
</feature>
<dbReference type="InterPro" id="IPR023956">
    <property type="entry name" value="ARD_bac"/>
</dbReference>
<comment type="pathway">
    <text evidence="1">Amino-acid biosynthesis; L-methionine biosynthesis via salvage pathway; L-methionine from S-methyl-5-thio-alpha-D-ribose 1-phosphate: step 5/6.</text>
</comment>
<dbReference type="SUPFAM" id="SSF51182">
    <property type="entry name" value="RmlC-like cupins"/>
    <property type="match status" value="1"/>
</dbReference>
<comment type="catalytic activity">
    <reaction evidence="1">
        <text>1,2-dihydroxy-5-(methylsulfanyl)pent-1-en-3-one + O2 = 4-methylsulfanyl-2-oxobutanoate + formate + 2 H(+)</text>
        <dbReference type="Rhea" id="RHEA:24504"/>
        <dbReference type="ChEBI" id="CHEBI:15378"/>
        <dbReference type="ChEBI" id="CHEBI:15379"/>
        <dbReference type="ChEBI" id="CHEBI:15740"/>
        <dbReference type="ChEBI" id="CHEBI:16723"/>
        <dbReference type="ChEBI" id="CHEBI:49252"/>
        <dbReference type="EC" id="1.13.11.54"/>
    </reaction>
</comment>
<comment type="cofactor">
    <cofactor evidence="1">
        <name>Ni(2+)</name>
        <dbReference type="ChEBI" id="CHEBI:49786"/>
    </cofactor>
    <text evidence="1">Binds 1 nickel ion per monomer.</text>
</comment>
<dbReference type="RefSeq" id="WP_090206562.1">
    <property type="nucleotide sequence ID" value="NZ_LT629777.1"/>
</dbReference>
<keyword evidence="1" id="KW-0533">Nickel</keyword>
<keyword evidence="1" id="KW-0486">Methionine biosynthesis</keyword>
<dbReference type="Pfam" id="PF03079">
    <property type="entry name" value="ARD"/>
    <property type="match status" value="1"/>
</dbReference>
<dbReference type="GO" id="GO:0005506">
    <property type="term" value="F:iron ion binding"/>
    <property type="evidence" value="ECO:0007669"/>
    <property type="project" value="UniProtKB-UniRule"/>
</dbReference>
<sequence length="181" mass="20030">MSILFVYPVSSPELPNKVLTHIDDIASTLAEQGVRFERLPVATPIRPGTDAEQVLEACRTQLEPLMSRLGVVASEVISLDPSHPQRVEHCAAFLRAQHQNAHEVRFFLGGRGLLSLHIGDYVYAVLCERNDVISIPAGTAHWFDLGEEPRCVAIRLFDKAEGRVSTFVEEDLAGRFPGLDD</sequence>
<keyword evidence="1 2" id="KW-0223">Dioxygenase</keyword>
<keyword evidence="1" id="KW-0408">Iron</keyword>
<dbReference type="EC" id="1.13.11.53" evidence="1"/>
<comment type="function">
    <text evidence="1">Catalyzes 2 different reactions between oxygene and the acireductone 1,2-dihydroxy-3-keto-5-methylthiopentene (DHK-MTPene) depending upon the metal bound in the active site. Fe-containing acireductone dioxygenase (Fe-ARD) produces formate and 2-keto-4-methylthiobutyrate (KMTB), the alpha-ketoacid precursor of methionine in the methionine recycle pathway. Ni-containing acireductone dioxygenase (Ni-ARD) produces methylthiopropionate, carbon monoxide and formate, and does not lie on the methionine recycle pathway.</text>
</comment>
<feature type="binding site" evidence="1">
    <location>
        <position position="141"/>
    </location>
    <ligand>
        <name>Fe(2+)</name>
        <dbReference type="ChEBI" id="CHEBI:29033"/>
    </ligand>
</feature>
<feature type="binding site" evidence="1">
    <location>
        <position position="103"/>
    </location>
    <ligand>
        <name>Ni(2+)</name>
        <dbReference type="ChEBI" id="CHEBI:49786"/>
    </ligand>
</feature>
<dbReference type="EC" id="1.13.11.54" evidence="1"/>
<keyword evidence="1" id="KW-0028">Amino-acid biosynthesis</keyword>
<reference evidence="3" key="1">
    <citation type="submission" date="2016-10" db="EMBL/GenBank/DDBJ databases">
        <authorList>
            <person name="Varghese N."/>
            <person name="Submissions S."/>
        </authorList>
    </citation>
    <scope>NUCLEOTIDE SEQUENCE [LARGE SCALE GENOMIC DNA]</scope>
    <source>
        <strain evidence="3">ATCC 23835</strain>
    </source>
</reference>
<feature type="site" description="Important to generate the dianion" evidence="1">
    <location>
        <position position="105"/>
    </location>
</feature>